<protein>
    <submittedName>
        <fullName evidence="2">RNA polymerase sigma factor</fullName>
    </submittedName>
</protein>
<accession>A0A649V8Z7</accession>
<evidence type="ECO:0000256" key="1">
    <source>
        <dbReference type="SAM" id="MobiDB-lite"/>
    </source>
</evidence>
<dbReference type="EMBL" id="MN585979">
    <property type="protein sequence ID" value="QGJ88807.1"/>
    <property type="molecule type" value="Genomic_DNA"/>
</dbReference>
<gene>
    <name evidence="2" type="primary">55</name>
    <name evidence="2" type="ORF">SEA_YECEY3_55</name>
</gene>
<evidence type="ECO:0000313" key="3">
    <source>
        <dbReference type="Proteomes" id="UP000423725"/>
    </source>
</evidence>
<proteinExistence type="predicted"/>
<organism evidence="2 3">
    <name type="scientific">Mycobacterium phage Yecey3</name>
    <dbReference type="NCBI Taxonomy" id="2656617"/>
    <lineage>
        <taxon>Viruses</taxon>
        <taxon>Duplodnaviria</taxon>
        <taxon>Heunggongvirae</taxon>
        <taxon>Uroviricota</taxon>
        <taxon>Caudoviricetes</taxon>
        <taxon>Yeceytrevirus</taxon>
        <taxon>Yeceytrevirus yecey3</taxon>
    </lineage>
</organism>
<sequence length="258" mass="28591">MDRVFREAAKAALFAWKQSEDGLEDLVNDIWVWYLESPETQRKLQEIEHHEAVKSVKNAALQMLSGQMLENNRFHGRNLYSSESVREALRGESDNRYLVDILPLALKALGEQNEGHAEAIRVRYDDEVVPARGTAAEAKLKKAVRSLTDHVNITAITAGVDADGNVSEGPGSRHSVFPESRKGSGDGHGDPTADMAINLIEGFKLDKQTVMADEPMALCALKFAETDKFGVQPQPVRGPGGRFLDSDEYTTLRKELMQ</sequence>
<feature type="region of interest" description="Disordered" evidence="1">
    <location>
        <begin position="162"/>
        <end position="190"/>
    </location>
</feature>
<dbReference type="RefSeq" id="YP_010061480.1">
    <property type="nucleotide sequence ID" value="NC_054783.1"/>
</dbReference>
<reference evidence="2 3" key="1">
    <citation type="submission" date="2019-10" db="EMBL/GenBank/DDBJ databases">
        <authorList>
            <person name="Curtis N."/>
            <person name="Kistler A.L."/>
            <person name="Garlena R.A."/>
            <person name="Russell D.A."/>
            <person name="Pope W.H."/>
            <person name="Jacobs-Sera D."/>
            <person name="Hatfull G.F."/>
        </authorList>
    </citation>
    <scope>NUCLEOTIDE SEQUENCE [LARGE SCALE GENOMIC DNA]</scope>
</reference>
<name>A0A649V8Z7_9CAUD</name>
<feature type="compositionally biased region" description="Basic and acidic residues" evidence="1">
    <location>
        <begin position="179"/>
        <end position="190"/>
    </location>
</feature>
<dbReference type="Proteomes" id="UP000423725">
    <property type="component" value="Segment"/>
</dbReference>
<dbReference type="Pfam" id="PF25684">
    <property type="entry name" value="Mycobacteriophage_Gp53"/>
    <property type="match status" value="1"/>
</dbReference>
<dbReference type="InterPro" id="IPR057899">
    <property type="entry name" value="Gp53"/>
</dbReference>
<evidence type="ECO:0000313" key="2">
    <source>
        <dbReference type="EMBL" id="QGJ88807.1"/>
    </source>
</evidence>
<dbReference type="KEGG" id="vg:64871098"/>
<keyword evidence="3" id="KW-1185">Reference proteome</keyword>
<dbReference type="GeneID" id="64871098"/>